<name>A0A9D3MUD2_ANGAN</name>
<sequence length="567" mass="60339">MWTWQYNRYASGIRIRERREQGRELTETSLRGKRDPRHNTGKYPDGYGQPKPSQDGVQTPTGSAHHDSEPSFRFRDELRMSVNQQPHMASPYGQPPPGYQGYPQPGYGGQHVAGGYPTQYAPYNGPASAYQQGAPPSGSVQAPPVSRAPPVSVPQAYSQYGQGDVQNGPPSAANQPQRPPVSQPYTPAPMATAVTPATYPQQYGAPPTSTQQLTNQMMGMQIESTAPSPAGTGYAPPPTSAAFSSSAPPTFAPQSAPPPSSQPPPSAMMAPPFYGGPPPRRSRSIRLPPQRRAPSSVVTAPVLQSPASRLSALLPGPPPPSQPPYGGPPLTAPQGQYRTAAPPLQPPVSQPSPFHSAPPPLPGFHHQGAPYPGCRGRRDPLPLPSPLGPLCPSTATSPKGCPPALWECRGPPRQPGLQGYQPQQNGAFGQTGGPQPGYAGPHPSQQGYGGQPMAPARLHRPRNGWTLTPSRARTRHRIDPDAIPSPIQVIEDDKASKGNEPFITGVRGQAPPLVTTTCQVRDQGEERQPRFVRCTAYSVPCTSDMAKQSQVPLAAVIKPLAALPRTR</sequence>
<dbReference type="Gene3D" id="2.60.40.1670">
    <property type="entry name" value="beta-sandwich domain of Sec23/24"/>
    <property type="match status" value="1"/>
</dbReference>
<dbReference type="Proteomes" id="UP001044222">
    <property type="component" value="Unassembled WGS sequence"/>
</dbReference>
<dbReference type="SUPFAM" id="SSF81995">
    <property type="entry name" value="beta-sandwich domain of Sec23/24"/>
    <property type="match status" value="1"/>
</dbReference>
<reference evidence="2" key="1">
    <citation type="submission" date="2021-01" db="EMBL/GenBank/DDBJ databases">
        <title>A chromosome-scale assembly of European eel, Anguilla anguilla.</title>
        <authorList>
            <person name="Henkel C."/>
            <person name="Jong-Raadsen S.A."/>
            <person name="Dufour S."/>
            <person name="Weltzien F.-A."/>
            <person name="Palstra A.P."/>
            <person name="Pelster B."/>
            <person name="Spaink H.P."/>
            <person name="Van Den Thillart G.E."/>
            <person name="Jansen H."/>
            <person name="Zahm M."/>
            <person name="Klopp C."/>
            <person name="Cedric C."/>
            <person name="Louis A."/>
            <person name="Berthelot C."/>
            <person name="Parey E."/>
            <person name="Roest Crollius H."/>
            <person name="Montfort J."/>
            <person name="Robinson-Rechavi M."/>
            <person name="Bucao C."/>
            <person name="Bouchez O."/>
            <person name="Gislard M."/>
            <person name="Lluch J."/>
            <person name="Milhes M."/>
            <person name="Lampietro C."/>
            <person name="Lopez Roques C."/>
            <person name="Donnadieu C."/>
            <person name="Braasch I."/>
            <person name="Desvignes T."/>
            <person name="Postlethwait J."/>
            <person name="Bobe J."/>
            <person name="Guiguen Y."/>
            <person name="Dirks R."/>
        </authorList>
    </citation>
    <scope>NUCLEOTIDE SEQUENCE</scope>
    <source>
        <strain evidence="2">Tag_6206</strain>
        <tissue evidence="2">Liver</tissue>
    </source>
</reference>
<feature type="compositionally biased region" description="Pro residues" evidence="1">
    <location>
        <begin position="255"/>
        <end position="266"/>
    </location>
</feature>
<feature type="region of interest" description="Disordered" evidence="1">
    <location>
        <begin position="17"/>
        <end position="485"/>
    </location>
</feature>
<feature type="compositionally biased region" description="Low complexity" evidence="1">
    <location>
        <begin position="240"/>
        <end position="254"/>
    </location>
</feature>
<dbReference type="AlphaFoldDB" id="A0A9D3MUD2"/>
<feature type="compositionally biased region" description="Basic and acidic residues" evidence="1">
    <location>
        <begin position="64"/>
        <end position="79"/>
    </location>
</feature>
<evidence type="ECO:0000256" key="1">
    <source>
        <dbReference type="SAM" id="MobiDB-lite"/>
    </source>
</evidence>
<protein>
    <submittedName>
        <fullName evidence="2">Uncharacterized protein</fullName>
    </submittedName>
</protein>
<feature type="compositionally biased region" description="Polar residues" evidence="1">
    <location>
        <begin position="51"/>
        <end position="62"/>
    </location>
</feature>
<proteinExistence type="predicted"/>
<feature type="compositionally biased region" description="Low complexity" evidence="1">
    <location>
        <begin position="303"/>
        <end position="314"/>
    </location>
</feature>
<organism evidence="2 3">
    <name type="scientific">Anguilla anguilla</name>
    <name type="common">European freshwater eel</name>
    <name type="synonym">Muraena anguilla</name>
    <dbReference type="NCBI Taxonomy" id="7936"/>
    <lineage>
        <taxon>Eukaryota</taxon>
        <taxon>Metazoa</taxon>
        <taxon>Chordata</taxon>
        <taxon>Craniata</taxon>
        <taxon>Vertebrata</taxon>
        <taxon>Euteleostomi</taxon>
        <taxon>Actinopterygii</taxon>
        <taxon>Neopterygii</taxon>
        <taxon>Teleostei</taxon>
        <taxon>Anguilliformes</taxon>
        <taxon>Anguillidae</taxon>
        <taxon>Anguilla</taxon>
    </lineage>
</organism>
<gene>
    <name evidence="2" type="ORF">ANANG_G00046840</name>
</gene>
<evidence type="ECO:0000313" key="2">
    <source>
        <dbReference type="EMBL" id="KAG5855226.1"/>
    </source>
</evidence>
<dbReference type="PRINTS" id="PR01217">
    <property type="entry name" value="PRICHEXTENSN"/>
</dbReference>
<feature type="compositionally biased region" description="Pro residues" evidence="1">
    <location>
        <begin position="343"/>
        <end position="362"/>
    </location>
</feature>
<accession>A0A9D3MUD2</accession>
<feature type="compositionally biased region" description="Polar residues" evidence="1">
    <location>
        <begin position="157"/>
        <end position="176"/>
    </location>
</feature>
<evidence type="ECO:0000313" key="3">
    <source>
        <dbReference type="Proteomes" id="UP001044222"/>
    </source>
</evidence>
<feature type="compositionally biased region" description="Basic and acidic residues" evidence="1">
    <location>
        <begin position="17"/>
        <end position="33"/>
    </location>
</feature>
<feature type="compositionally biased region" description="Polar residues" evidence="1">
    <location>
        <begin position="207"/>
        <end position="227"/>
    </location>
</feature>
<dbReference type="EMBL" id="JAFIRN010000002">
    <property type="protein sequence ID" value="KAG5855226.1"/>
    <property type="molecule type" value="Genomic_DNA"/>
</dbReference>
<feature type="compositionally biased region" description="Low complexity" evidence="1">
    <location>
        <begin position="139"/>
        <end position="156"/>
    </location>
</feature>
<comment type="caution">
    <text evidence="2">The sequence shown here is derived from an EMBL/GenBank/DDBJ whole genome shotgun (WGS) entry which is preliminary data.</text>
</comment>
<feature type="compositionally biased region" description="Low complexity" evidence="1">
    <location>
        <begin position="184"/>
        <end position="200"/>
    </location>
</feature>
<keyword evidence="3" id="KW-1185">Reference proteome</keyword>
<feature type="compositionally biased region" description="Pro residues" evidence="1">
    <location>
        <begin position="315"/>
        <end position="331"/>
    </location>
</feature>